<name>A0A6J3CUP5_AYTFU</name>
<organism evidence="6 7">
    <name type="scientific">Aythya fuligula</name>
    <name type="common">Tufted duck</name>
    <name type="synonym">Anas fuligula</name>
    <dbReference type="NCBI Taxonomy" id="219594"/>
    <lineage>
        <taxon>Eukaryota</taxon>
        <taxon>Metazoa</taxon>
        <taxon>Chordata</taxon>
        <taxon>Craniata</taxon>
        <taxon>Vertebrata</taxon>
        <taxon>Euteleostomi</taxon>
        <taxon>Archelosauria</taxon>
        <taxon>Archosauria</taxon>
        <taxon>Dinosauria</taxon>
        <taxon>Saurischia</taxon>
        <taxon>Theropoda</taxon>
        <taxon>Coelurosauria</taxon>
        <taxon>Aves</taxon>
        <taxon>Neognathae</taxon>
        <taxon>Galloanserae</taxon>
        <taxon>Anseriformes</taxon>
        <taxon>Anatidae</taxon>
        <taxon>Aythyinae</taxon>
        <taxon>Aythya</taxon>
    </lineage>
</organism>
<protein>
    <submittedName>
        <fullName evidence="7">Ligand-dependent nuclear receptor corepressor-like protein isoform X6</fullName>
    </submittedName>
</protein>
<reference evidence="7" key="1">
    <citation type="submission" date="2025-08" db="UniProtKB">
        <authorList>
            <consortium name="RefSeq"/>
        </authorList>
    </citation>
    <scope>IDENTIFICATION</scope>
    <source>
        <tissue evidence="7">Lung</tissue>
    </source>
</reference>
<dbReference type="GO" id="GO:0003677">
    <property type="term" value="F:DNA binding"/>
    <property type="evidence" value="ECO:0007669"/>
    <property type="project" value="UniProtKB-KW"/>
</dbReference>
<dbReference type="PANTHER" id="PTHR21545:SF10">
    <property type="entry name" value="LIGAND-DEPENDENT NUCLEAR RECEPTOR COREPRESSOR-LIKE PROTEIN"/>
    <property type="match status" value="1"/>
</dbReference>
<dbReference type="GO" id="GO:0006357">
    <property type="term" value="P:regulation of transcription by RNA polymerase II"/>
    <property type="evidence" value="ECO:0007669"/>
    <property type="project" value="TreeGrafter"/>
</dbReference>
<keyword evidence="2" id="KW-0238">DNA-binding</keyword>
<dbReference type="GO" id="GO:0005634">
    <property type="term" value="C:nucleus"/>
    <property type="evidence" value="ECO:0007669"/>
    <property type="project" value="TreeGrafter"/>
</dbReference>
<keyword evidence="1" id="KW-0805">Transcription regulation</keyword>
<feature type="compositionally biased region" description="Low complexity" evidence="5">
    <location>
        <begin position="9"/>
        <end position="23"/>
    </location>
</feature>
<evidence type="ECO:0000256" key="5">
    <source>
        <dbReference type="SAM" id="MobiDB-lite"/>
    </source>
</evidence>
<evidence type="ECO:0000313" key="7">
    <source>
        <dbReference type="RefSeq" id="XP_032042005.1"/>
    </source>
</evidence>
<feature type="region of interest" description="Disordered" evidence="5">
    <location>
        <begin position="1"/>
        <end position="26"/>
    </location>
</feature>
<keyword evidence="4" id="KW-0539">Nucleus</keyword>
<evidence type="ECO:0000256" key="3">
    <source>
        <dbReference type="ARBA" id="ARBA00023163"/>
    </source>
</evidence>
<dbReference type="RefSeq" id="XP_032042005.1">
    <property type="nucleotide sequence ID" value="XM_032186114.1"/>
</dbReference>
<dbReference type="CTD" id="254251"/>
<keyword evidence="3" id="KW-0804">Transcription</keyword>
<dbReference type="Proteomes" id="UP000504639">
    <property type="component" value="Chromosome 4"/>
</dbReference>
<evidence type="ECO:0000256" key="4">
    <source>
        <dbReference type="ARBA" id="ARBA00023242"/>
    </source>
</evidence>
<dbReference type="PANTHER" id="PTHR21545">
    <property type="entry name" value="TRANSCRIPTION FACTOR MLR1/2"/>
    <property type="match status" value="1"/>
</dbReference>
<evidence type="ECO:0000256" key="2">
    <source>
        <dbReference type="ARBA" id="ARBA00023125"/>
    </source>
</evidence>
<dbReference type="AlphaFoldDB" id="A0A6J3CUP5"/>
<dbReference type="GeneID" id="116488510"/>
<gene>
    <name evidence="7" type="primary">LCORL</name>
</gene>
<sequence>MEKGTDRMAAAAPAPPAAAASSSQCRSPRCTAERRGVRRELDSWRHRLMHCVGFESILEGLYGPRLRRDLSLFEDCEPEELTDWSMDEKCSFCNLHKETVSDRASIIGSSQSTPTEELSSQGQSNTDKIECQAENYLNALFRKKDLPQNCDPNIPLVAQELMKKMIRQFAIEYISKSSKIQENRNGSSFEPSMICKSIQMNQTENSLQEEQDSPLDLTVNRTQEQNTQQGDYTDTERTMWKEVLSLQMVCSQKL</sequence>
<evidence type="ECO:0000313" key="6">
    <source>
        <dbReference type="Proteomes" id="UP000504639"/>
    </source>
</evidence>
<proteinExistence type="predicted"/>
<accession>A0A6J3CUP5</accession>
<keyword evidence="6" id="KW-1185">Reference proteome</keyword>
<evidence type="ECO:0000256" key="1">
    <source>
        <dbReference type="ARBA" id="ARBA00023015"/>
    </source>
</evidence>